<dbReference type="AlphaFoldDB" id="Q2W9V4"/>
<dbReference type="CDD" id="cd18773">
    <property type="entry name" value="PDC1_HK_sensor"/>
    <property type="match status" value="1"/>
</dbReference>
<dbReference type="SUPFAM" id="SSF47384">
    <property type="entry name" value="Homodimeric domain of signal transducing histidine kinase"/>
    <property type="match status" value="1"/>
</dbReference>
<dbReference type="CDD" id="cd06225">
    <property type="entry name" value="HAMP"/>
    <property type="match status" value="1"/>
</dbReference>
<dbReference type="InterPro" id="IPR013767">
    <property type="entry name" value="PAS_fold"/>
</dbReference>
<dbReference type="SMART" id="SM00387">
    <property type="entry name" value="HATPase_c"/>
    <property type="match status" value="1"/>
</dbReference>
<organism evidence="15 16">
    <name type="scientific">Paramagnetospirillum magneticum (strain ATCC 700264 / AMB-1)</name>
    <name type="common">Magnetospirillum magneticum</name>
    <dbReference type="NCBI Taxonomy" id="342108"/>
    <lineage>
        <taxon>Bacteria</taxon>
        <taxon>Pseudomonadati</taxon>
        <taxon>Pseudomonadota</taxon>
        <taxon>Alphaproteobacteria</taxon>
        <taxon>Rhodospirillales</taxon>
        <taxon>Magnetospirillaceae</taxon>
        <taxon>Paramagnetospirillum</taxon>
    </lineage>
</organism>
<gene>
    <name evidence="15" type="ordered locus">amb0567</name>
</gene>
<keyword evidence="9" id="KW-0902">Two-component regulatory system</keyword>
<dbReference type="InterPro" id="IPR035965">
    <property type="entry name" value="PAS-like_dom_sf"/>
</dbReference>
<feature type="domain" description="Histidine kinase" evidence="11">
    <location>
        <begin position="526"/>
        <end position="746"/>
    </location>
</feature>
<evidence type="ECO:0000256" key="7">
    <source>
        <dbReference type="ARBA" id="ARBA00022777"/>
    </source>
</evidence>
<dbReference type="PANTHER" id="PTHR43047:SF63">
    <property type="entry name" value="HISTIDINE KINASE"/>
    <property type="match status" value="1"/>
</dbReference>
<proteinExistence type="predicted"/>
<evidence type="ECO:0000256" key="1">
    <source>
        <dbReference type="ARBA" id="ARBA00000085"/>
    </source>
</evidence>
<evidence type="ECO:0000256" key="9">
    <source>
        <dbReference type="ARBA" id="ARBA00023012"/>
    </source>
</evidence>
<dbReference type="GO" id="GO:0005524">
    <property type="term" value="F:ATP binding"/>
    <property type="evidence" value="ECO:0007669"/>
    <property type="project" value="UniProtKB-KW"/>
</dbReference>
<feature type="domain" description="PAS" evidence="12">
    <location>
        <begin position="383"/>
        <end position="453"/>
    </location>
</feature>
<dbReference type="GO" id="GO:0006355">
    <property type="term" value="P:regulation of DNA-templated transcription"/>
    <property type="evidence" value="ECO:0007669"/>
    <property type="project" value="InterPro"/>
</dbReference>
<protein>
    <recommendedName>
        <fullName evidence="3">histidine kinase</fullName>
        <ecNumber evidence="3">2.7.13.3</ecNumber>
    </recommendedName>
</protein>
<dbReference type="InterPro" id="IPR004358">
    <property type="entry name" value="Sig_transdc_His_kin-like_C"/>
</dbReference>
<dbReference type="GO" id="GO:0000155">
    <property type="term" value="F:phosphorelay sensor kinase activity"/>
    <property type="evidence" value="ECO:0007669"/>
    <property type="project" value="InterPro"/>
</dbReference>
<dbReference type="GO" id="GO:0005886">
    <property type="term" value="C:plasma membrane"/>
    <property type="evidence" value="ECO:0007669"/>
    <property type="project" value="TreeGrafter"/>
</dbReference>
<evidence type="ECO:0000259" key="14">
    <source>
        <dbReference type="PROSITE" id="PS50885"/>
    </source>
</evidence>
<dbReference type="SMART" id="SM00091">
    <property type="entry name" value="PAS"/>
    <property type="match status" value="1"/>
</dbReference>
<keyword evidence="7 15" id="KW-0418">Kinase</keyword>
<evidence type="ECO:0000259" key="11">
    <source>
        <dbReference type="PROSITE" id="PS50109"/>
    </source>
</evidence>
<dbReference type="InterPro" id="IPR003660">
    <property type="entry name" value="HAMP_dom"/>
</dbReference>
<evidence type="ECO:0000256" key="2">
    <source>
        <dbReference type="ARBA" id="ARBA00004370"/>
    </source>
</evidence>
<dbReference type="InterPro" id="IPR036097">
    <property type="entry name" value="HisK_dim/P_sf"/>
</dbReference>
<dbReference type="SMART" id="SM00086">
    <property type="entry name" value="PAC"/>
    <property type="match status" value="1"/>
</dbReference>
<accession>Q2W9V4</accession>
<evidence type="ECO:0000256" key="6">
    <source>
        <dbReference type="ARBA" id="ARBA00022741"/>
    </source>
</evidence>
<dbReference type="Pfam" id="PF02518">
    <property type="entry name" value="HATPase_c"/>
    <property type="match status" value="1"/>
</dbReference>
<comment type="catalytic activity">
    <reaction evidence="1">
        <text>ATP + protein L-histidine = ADP + protein N-phospho-L-histidine.</text>
        <dbReference type="EC" id="2.7.13.3"/>
    </reaction>
</comment>
<dbReference type="Pfam" id="PF00989">
    <property type="entry name" value="PAS"/>
    <property type="match status" value="1"/>
</dbReference>
<evidence type="ECO:0000256" key="4">
    <source>
        <dbReference type="ARBA" id="ARBA00022553"/>
    </source>
</evidence>
<dbReference type="SUPFAM" id="SSF158472">
    <property type="entry name" value="HAMP domain-like"/>
    <property type="match status" value="1"/>
</dbReference>
<dbReference type="PROSITE" id="PS50112">
    <property type="entry name" value="PAS"/>
    <property type="match status" value="1"/>
</dbReference>
<keyword evidence="5" id="KW-0808">Transferase</keyword>
<evidence type="ECO:0000313" key="16">
    <source>
        <dbReference type="Proteomes" id="UP000007058"/>
    </source>
</evidence>
<evidence type="ECO:0000313" key="15">
    <source>
        <dbReference type="EMBL" id="BAE49371.1"/>
    </source>
</evidence>
<dbReference type="PANTHER" id="PTHR43047">
    <property type="entry name" value="TWO-COMPONENT HISTIDINE PROTEIN KINASE"/>
    <property type="match status" value="1"/>
</dbReference>
<dbReference type="InterPro" id="IPR003661">
    <property type="entry name" value="HisK_dim/P_dom"/>
</dbReference>
<dbReference type="EC" id="2.7.13.3" evidence="3"/>
<dbReference type="Proteomes" id="UP000007058">
    <property type="component" value="Chromosome"/>
</dbReference>
<dbReference type="SUPFAM" id="SSF55785">
    <property type="entry name" value="PYP-like sensor domain (PAS domain)"/>
    <property type="match status" value="1"/>
</dbReference>
<dbReference type="CDD" id="cd00082">
    <property type="entry name" value="HisKA"/>
    <property type="match status" value="1"/>
</dbReference>
<dbReference type="Pfam" id="PF00672">
    <property type="entry name" value="HAMP"/>
    <property type="match status" value="1"/>
</dbReference>
<dbReference type="InterPro" id="IPR000700">
    <property type="entry name" value="PAS-assoc_C"/>
</dbReference>
<evidence type="ECO:0000256" key="8">
    <source>
        <dbReference type="ARBA" id="ARBA00022840"/>
    </source>
</evidence>
<dbReference type="PRINTS" id="PR00344">
    <property type="entry name" value="BCTRLSENSOR"/>
</dbReference>
<keyword evidence="6" id="KW-0547">Nucleotide-binding</keyword>
<dbReference type="GO" id="GO:0009927">
    <property type="term" value="F:histidine phosphotransfer kinase activity"/>
    <property type="evidence" value="ECO:0007669"/>
    <property type="project" value="TreeGrafter"/>
</dbReference>
<dbReference type="Pfam" id="PF00512">
    <property type="entry name" value="HisKA"/>
    <property type="match status" value="1"/>
</dbReference>
<dbReference type="InterPro" id="IPR003594">
    <property type="entry name" value="HATPase_dom"/>
</dbReference>
<dbReference type="EMBL" id="AP007255">
    <property type="protein sequence ID" value="BAE49371.1"/>
    <property type="molecule type" value="Genomic_DNA"/>
</dbReference>
<dbReference type="InterPro" id="IPR005467">
    <property type="entry name" value="His_kinase_dom"/>
</dbReference>
<dbReference type="SUPFAM" id="SSF55874">
    <property type="entry name" value="ATPase domain of HSP90 chaperone/DNA topoisomerase II/histidine kinase"/>
    <property type="match status" value="1"/>
</dbReference>
<evidence type="ECO:0000256" key="3">
    <source>
        <dbReference type="ARBA" id="ARBA00012438"/>
    </source>
</evidence>
<dbReference type="STRING" id="342108.amb0567"/>
<dbReference type="KEGG" id="mag:amb0567"/>
<keyword evidence="10" id="KW-0472">Membrane</keyword>
<dbReference type="InterPro" id="IPR000014">
    <property type="entry name" value="PAS"/>
</dbReference>
<dbReference type="Gene3D" id="6.10.340.10">
    <property type="match status" value="1"/>
</dbReference>
<dbReference type="SMART" id="SM00304">
    <property type="entry name" value="HAMP"/>
    <property type="match status" value="1"/>
</dbReference>
<keyword evidence="8" id="KW-0067">ATP-binding</keyword>
<dbReference type="Gene3D" id="3.30.450.20">
    <property type="entry name" value="PAS domain"/>
    <property type="match status" value="1"/>
</dbReference>
<dbReference type="PROSITE" id="PS50109">
    <property type="entry name" value="HIS_KIN"/>
    <property type="match status" value="1"/>
</dbReference>
<dbReference type="PROSITE" id="PS50113">
    <property type="entry name" value="PAC"/>
    <property type="match status" value="1"/>
</dbReference>
<dbReference type="FunFam" id="1.10.287.130:FF:000038">
    <property type="entry name" value="Sensory transduction histidine kinase"/>
    <property type="match status" value="1"/>
</dbReference>
<dbReference type="Gene3D" id="3.30.565.10">
    <property type="entry name" value="Histidine kinase-like ATPase, C-terminal domain"/>
    <property type="match status" value="1"/>
</dbReference>
<keyword evidence="4" id="KW-0597">Phosphoprotein</keyword>
<keyword evidence="16" id="KW-1185">Reference proteome</keyword>
<dbReference type="PROSITE" id="PS50885">
    <property type="entry name" value="HAMP"/>
    <property type="match status" value="1"/>
</dbReference>
<evidence type="ECO:0000259" key="12">
    <source>
        <dbReference type="PROSITE" id="PS50112"/>
    </source>
</evidence>
<reference evidence="15 16" key="1">
    <citation type="journal article" date="2005" name="DNA Res.">
        <title>Complete genome sequence of the facultative anaerobic magnetotactic bacterium Magnetospirillum sp. strain AMB-1.</title>
        <authorList>
            <person name="Matsunaga T."/>
            <person name="Okamura Y."/>
            <person name="Fukuda Y."/>
            <person name="Wahyudi A.T."/>
            <person name="Murase Y."/>
            <person name="Takeyama H."/>
        </authorList>
    </citation>
    <scope>NUCLEOTIDE SEQUENCE [LARGE SCALE GENOMIC DNA]</scope>
    <source>
        <strain evidence="16">ATCC 700264 / AMB-1</strain>
    </source>
</reference>
<dbReference type="HOGENOM" id="CLU_368740_0_0_5"/>
<dbReference type="InterPro" id="IPR036890">
    <property type="entry name" value="HATPase_C_sf"/>
</dbReference>
<evidence type="ECO:0000256" key="10">
    <source>
        <dbReference type="ARBA" id="ARBA00023136"/>
    </source>
</evidence>
<sequence length="755" mass="80879">MDCRHPVIGYGPLWGGKQDRMAEGGNRTLTWLGGARGHLFQVVVLGLVPAVFLGTLAIIIQLAESLSLQAAGSQVETLARMAAAIHDRGLESSREALAALATDPEDDECGSHYRHFLLAVEGHYGFLRTDPSGRAGCSIAQGTDISWLTKGPQIGRAMETGAFATGPYVQLEDGRVALPMAYPILDWLGTPRGVVATARSLDHLAKAVAPPILPDGARLLVLKSDGTVLARVPALSGDAPAITPVPELREAAARGRGGSFTAIAITGETSVFGVAPLGRMAPETMVAVTMPVEMLGGSERQFLRMAVTAFGIAGSGAVLLLWYSSRRLLFQPLGRLAGAMRRVRAGDMAARAGGGIGEVGEMGDTFDTMVGALNEREARLTESEDRFRATFEQAAVGMCHTTLDRRFIRINSRFAEMLGCAPQELIGRSASDFTHPDDRKLGLDGIDHIIQGTRESNSIEKRYLRKDGTIVWANLTVSALRRDGQVEYIIGVAEDISWRKRAEDELRAAKEQAESASRAKSDFLAGMSHELRTPLNAIIGFAETMYSQVLGPMPERYREYAGDISASGRHLLGIITDILDLAKIEAGRMELDDRPMEIAPVVDVALRLLRDRGAAAGLNLISDLPPGLPQVMADERRIRQVVINLLANAVKFTPFGGRVTVSASLTPDGGLELHVSDTGIGMTEEEAAQVIEPFVQVDARIARRHEGTGLGLPMVAAIMEMHGGAIAIASQPDAGTRVTVTFPPRRIFAVTATGR</sequence>
<feature type="domain" description="HAMP" evidence="14">
    <location>
        <begin position="327"/>
        <end position="378"/>
    </location>
</feature>
<name>Q2W9V4_PARM1</name>
<dbReference type="NCBIfam" id="TIGR00229">
    <property type="entry name" value="sensory_box"/>
    <property type="match status" value="1"/>
</dbReference>
<dbReference type="CDD" id="cd00130">
    <property type="entry name" value="PAS"/>
    <property type="match status" value="1"/>
</dbReference>
<evidence type="ECO:0000256" key="5">
    <source>
        <dbReference type="ARBA" id="ARBA00022679"/>
    </source>
</evidence>
<dbReference type="SMART" id="SM00388">
    <property type="entry name" value="HisKA"/>
    <property type="match status" value="1"/>
</dbReference>
<evidence type="ECO:0000259" key="13">
    <source>
        <dbReference type="PROSITE" id="PS50113"/>
    </source>
</evidence>
<dbReference type="Gene3D" id="1.10.287.130">
    <property type="match status" value="1"/>
</dbReference>
<dbReference type="InterPro" id="IPR001610">
    <property type="entry name" value="PAC"/>
</dbReference>
<comment type="subcellular location">
    <subcellularLocation>
        <location evidence="2">Membrane</location>
    </subcellularLocation>
</comment>
<feature type="domain" description="PAC" evidence="13">
    <location>
        <begin position="457"/>
        <end position="508"/>
    </location>
</feature>